<protein>
    <submittedName>
        <fullName evidence="3">Excinuclease ABC C subunit domain protein</fullName>
    </submittedName>
</protein>
<dbReference type="HOGENOM" id="CLU_420736_0_0_9"/>
<evidence type="ECO:0000313" key="4">
    <source>
        <dbReference type="Proteomes" id="UP000001401"/>
    </source>
</evidence>
<dbReference type="OrthoDB" id="5041894at2"/>
<evidence type="ECO:0000259" key="2">
    <source>
        <dbReference type="SMART" id="SM00465"/>
    </source>
</evidence>
<name>E6TZV4_EVAC2</name>
<dbReference type="Proteomes" id="UP000001401">
    <property type="component" value="Chromosome"/>
</dbReference>
<organism evidence="3 4">
    <name type="scientific">Evansella cellulosilytica (strain ATCC 21833 / DSM 2522 / FERM P-1141 / JCM 9156 / N-4)</name>
    <name type="common">Bacillus cellulosilyticus</name>
    <dbReference type="NCBI Taxonomy" id="649639"/>
    <lineage>
        <taxon>Bacteria</taxon>
        <taxon>Bacillati</taxon>
        <taxon>Bacillota</taxon>
        <taxon>Bacilli</taxon>
        <taxon>Bacillales</taxon>
        <taxon>Bacillaceae</taxon>
        <taxon>Evansella</taxon>
    </lineage>
</organism>
<feature type="coiled-coil region" evidence="1">
    <location>
        <begin position="244"/>
        <end position="275"/>
    </location>
</feature>
<sequence length="651" mass="77872">MDNGGRTIDNIKSQVRHLLQENLYREVTPETKHNISGIYMIYIDHFTSEEIVPIYIGQAKDIQRRYKQHFTEILALNRLSYEEYNKYFFSKTRSFYEGKFKACKIFKYMLEHDCSLQDFHMIVLEEVEEEMLDGKEEEYFQRLLPAFFGFNQLNSLLKQFKLRFSDSQSEIRDYLRILLEDVNNIATYYEYGFTKFNFEHSVPKDISLLKDKEHLDSDILLKFEEVNLKLNELCERYIPNFEEIKKLNEKKNKLYEVYKVAREQFNEELDLLKRLISEKFVDMNIYSEEAINNFINSIEYKANPKYKELFHKYLKSKKCKLNFYKIFDNQIKVVNKKLEEKENKNIPYQEILDIYLNNEDTMRPERYKLIFPSHHFESFSLRARSNHFVIEINEENDLLNTCHINIYISNNAINKSVEYSKEPFIIRFDYCYIDNEGNKIEVNHYIDNETTRNCQSGIEYIEKDYYDFWAIKKERFKVSSIINNEIDNSFISVLAEYKHGINDYTIKNKKLVKLSAVLEEIQQLVVEDTRFSVGASESQRCLELCMLNERLSNNSWVEKLLAKKLPKVKKKRKASKKAINNSRDLKVDNKVSRAEAYKQKILKKSNNAINVLKYISSREKVTAQCISCGYEWQIRSDHLLTRTFCPSCRKR</sequence>
<keyword evidence="1" id="KW-0175">Coiled coil</keyword>
<gene>
    <name evidence="3" type="ordered locus">Bcell_4293</name>
</gene>
<dbReference type="SMART" id="SM00465">
    <property type="entry name" value="GIYc"/>
    <property type="match status" value="1"/>
</dbReference>
<feature type="domain" description="GIY-YIG" evidence="2">
    <location>
        <begin position="35"/>
        <end position="159"/>
    </location>
</feature>
<dbReference type="InterPro" id="IPR000305">
    <property type="entry name" value="GIY-YIG_endonuc"/>
</dbReference>
<dbReference type="KEGG" id="bco:Bcell_4293"/>
<dbReference type="AlphaFoldDB" id="E6TZV4"/>
<reference evidence="3 4" key="1">
    <citation type="submission" date="2010-12" db="EMBL/GenBank/DDBJ databases">
        <title>Complete sequence of Bacillus cellulosilyticus DSM 2522.</title>
        <authorList>
            <consortium name="US DOE Joint Genome Institute"/>
            <person name="Lucas S."/>
            <person name="Copeland A."/>
            <person name="Lapidus A."/>
            <person name="Cheng J.-F."/>
            <person name="Bruce D."/>
            <person name="Goodwin L."/>
            <person name="Pitluck S."/>
            <person name="Chertkov O."/>
            <person name="Detter J.C."/>
            <person name="Han C."/>
            <person name="Tapia R."/>
            <person name="Land M."/>
            <person name="Hauser L."/>
            <person name="Jeffries C."/>
            <person name="Kyrpides N."/>
            <person name="Ivanova N."/>
            <person name="Mikhailova N."/>
            <person name="Brumm P."/>
            <person name="Mead D."/>
            <person name="Woyke T."/>
        </authorList>
    </citation>
    <scope>NUCLEOTIDE SEQUENCE [LARGE SCALE GENOMIC DNA]</scope>
    <source>
        <strain evidence="4">ATCC 21833 / DSM 2522 / FERM P-1141 / JCM 9156 / N-4</strain>
    </source>
</reference>
<evidence type="ECO:0000256" key="1">
    <source>
        <dbReference type="SAM" id="Coils"/>
    </source>
</evidence>
<accession>E6TZV4</accession>
<dbReference type="EMBL" id="CP002394">
    <property type="protein sequence ID" value="ADU32520.1"/>
    <property type="molecule type" value="Genomic_DNA"/>
</dbReference>
<proteinExistence type="predicted"/>
<dbReference type="eggNOG" id="ENOG5031YZ7">
    <property type="taxonomic scope" value="Bacteria"/>
</dbReference>
<evidence type="ECO:0000313" key="3">
    <source>
        <dbReference type="EMBL" id="ADU32520.1"/>
    </source>
</evidence>
<dbReference type="RefSeq" id="WP_013490846.1">
    <property type="nucleotide sequence ID" value="NC_014829.1"/>
</dbReference>
<keyword evidence="4" id="KW-1185">Reference proteome</keyword>